<dbReference type="SUPFAM" id="SSF55874">
    <property type="entry name" value="ATPase domain of HSP90 chaperone/DNA topoisomerase II/histidine kinase"/>
    <property type="match status" value="1"/>
</dbReference>
<dbReference type="EMBL" id="CP001968">
    <property type="protein sequence ID" value="ADD67518.1"/>
    <property type="molecule type" value="Genomic_DNA"/>
</dbReference>
<evidence type="ECO:0000256" key="5">
    <source>
        <dbReference type="ARBA" id="ARBA00023012"/>
    </source>
</evidence>
<dbReference type="HOGENOM" id="CLU_000445_114_58_0"/>
<organism evidence="8 9">
    <name type="scientific">Denitrovibrio acetiphilus (strain DSM 12809 / NBRC 114555 / N2460)</name>
    <dbReference type="NCBI Taxonomy" id="522772"/>
    <lineage>
        <taxon>Bacteria</taxon>
        <taxon>Pseudomonadati</taxon>
        <taxon>Deferribacterota</taxon>
        <taxon>Deferribacteres</taxon>
        <taxon>Deferribacterales</taxon>
        <taxon>Geovibrionaceae</taxon>
        <taxon>Denitrovibrio</taxon>
    </lineage>
</organism>
<evidence type="ECO:0000259" key="7">
    <source>
        <dbReference type="PROSITE" id="PS50109"/>
    </source>
</evidence>
<evidence type="ECO:0000256" key="4">
    <source>
        <dbReference type="ARBA" id="ARBA00022777"/>
    </source>
</evidence>
<feature type="transmembrane region" description="Helical" evidence="6">
    <location>
        <begin position="6"/>
        <end position="28"/>
    </location>
</feature>
<keyword evidence="3" id="KW-0808">Transferase</keyword>
<dbReference type="PANTHER" id="PTHR24421">
    <property type="entry name" value="NITRATE/NITRITE SENSOR PROTEIN NARX-RELATED"/>
    <property type="match status" value="1"/>
</dbReference>
<dbReference type="Gene3D" id="3.30.565.10">
    <property type="entry name" value="Histidine kinase-like ATPase, C-terminal domain"/>
    <property type="match status" value="1"/>
</dbReference>
<keyword evidence="6" id="KW-0472">Membrane</keyword>
<feature type="domain" description="Histidine kinase" evidence="7">
    <location>
        <begin position="359"/>
        <end position="550"/>
    </location>
</feature>
<evidence type="ECO:0000256" key="1">
    <source>
        <dbReference type="ARBA" id="ARBA00000085"/>
    </source>
</evidence>
<dbReference type="Gene3D" id="3.30.450.20">
    <property type="entry name" value="PAS domain"/>
    <property type="match status" value="1"/>
</dbReference>
<dbReference type="InterPro" id="IPR000014">
    <property type="entry name" value="PAS"/>
</dbReference>
<keyword evidence="6" id="KW-1133">Transmembrane helix</keyword>
<keyword evidence="9" id="KW-1185">Reference proteome</keyword>
<evidence type="ECO:0000256" key="2">
    <source>
        <dbReference type="ARBA" id="ARBA00012438"/>
    </source>
</evidence>
<dbReference type="InterPro" id="IPR050482">
    <property type="entry name" value="Sensor_HK_TwoCompSys"/>
</dbReference>
<dbReference type="PANTHER" id="PTHR24421:SF10">
    <property type="entry name" value="NITRATE_NITRITE SENSOR PROTEIN NARQ"/>
    <property type="match status" value="1"/>
</dbReference>
<dbReference type="InterPro" id="IPR005467">
    <property type="entry name" value="His_kinase_dom"/>
</dbReference>
<dbReference type="EC" id="2.7.13.3" evidence="2"/>
<feature type="transmembrane region" description="Helical" evidence="6">
    <location>
        <begin position="103"/>
        <end position="122"/>
    </location>
</feature>
<dbReference type="InterPro" id="IPR031621">
    <property type="entry name" value="HisKA_7TM"/>
</dbReference>
<dbReference type="RefSeq" id="WP_013010054.1">
    <property type="nucleotide sequence ID" value="NC_013943.1"/>
</dbReference>
<feature type="transmembrane region" description="Helical" evidence="6">
    <location>
        <begin position="184"/>
        <end position="206"/>
    </location>
</feature>
<accession>D4H598</accession>
<keyword evidence="4 8" id="KW-0418">Kinase</keyword>
<dbReference type="OrthoDB" id="199946at2"/>
<dbReference type="GO" id="GO:0004673">
    <property type="term" value="F:protein histidine kinase activity"/>
    <property type="evidence" value="ECO:0007669"/>
    <property type="project" value="UniProtKB-EC"/>
</dbReference>
<comment type="catalytic activity">
    <reaction evidence="1">
        <text>ATP + protein L-histidine = ADP + protein N-phospho-L-histidine.</text>
        <dbReference type="EC" id="2.7.13.3"/>
    </reaction>
</comment>
<reference evidence="8 9" key="1">
    <citation type="journal article" date="2010" name="Stand. Genomic Sci.">
        <title>Complete genome sequence of Denitrovibrio acetiphilus type strain (N2460).</title>
        <authorList>
            <person name="Kiss H."/>
            <person name="Lang E."/>
            <person name="Lapidus A."/>
            <person name="Copeland A."/>
            <person name="Nolan M."/>
            <person name="Glavina Del Rio T."/>
            <person name="Chen F."/>
            <person name="Lucas S."/>
            <person name="Tice H."/>
            <person name="Cheng J.F."/>
            <person name="Han C."/>
            <person name="Goodwin L."/>
            <person name="Pitluck S."/>
            <person name="Liolios K."/>
            <person name="Pati A."/>
            <person name="Ivanova N."/>
            <person name="Mavromatis K."/>
            <person name="Chen A."/>
            <person name="Palaniappan K."/>
            <person name="Land M."/>
            <person name="Hauser L."/>
            <person name="Chang Y.J."/>
            <person name="Jeffries C.D."/>
            <person name="Detter J.C."/>
            <person name="Brettin T."/>
            <person name="Spring S."/>
            <person name="Rohde M."/>
            <person name="Goker M."/>
            <person name="Woyke T."/>
            <person name="Bristow J."/>
            <person name="Eisen J.A."/>
            <person name="Markowitz V."/>
            <person name="Hugenholtz P."/>
            <person name="Kyrpides N.C."/>
            <person name="Klenk H.P."/>
        </authorList>
    </citation>
    <scope>NUCLEOTIDE SEQUENCE [LARGE SCALE GENOMIC DNA]</scope>
    <source>
        <strain evidence="9">DSM 12809 / NBRC 114555 / N2460</strain>
    </source>
</reference>
<dbReference type="CDD" id="cd16917">
    <property type="entry name" value="HATPase_UhpB-NarQ-NarX-like"/>
    <property type="match status" value="1"/>
</dbReference>
<evidence type="ECO:0000256" key="3">
    <source>
        <dbReference type="ARBA" id="ARBA00022679"/>
    </source>
</evidence>
<dbReference type="PaxDb" id="522772-Dacet_0734"/>
<feature type="transmembrane region" description="Helical" evidence="6">
    <location>
        <begin position="73"/>
        <end position="91"/>
    </location>
</feature>
<dbReference type="InParanoid" id="D4H598"/>
<dbReference type="eggNOG" id="COG4585">
    <property type="taxonomic scope" value="Bacteria"/>
</dbReference>
<keyword evidence="6" id="KW-0812">Transmembrane</keyword>
<protein>
    <recommendedName>
        <fullName evidence="2">histidine kinase</fullName>
        <ecNumber evidence="2">2.7.13.3</ecNumber>
    </recommendedName>
</protein>
<dbReference type="STRING" id="522772.Dacet_0734"/>
<dbReference type="InterPro" id="IPR036890">
    <property type="entry name" value="HATPase_C_sf"/>
</dbReference>
<dbReference type="KEGG" id="dap:Dacet_0734"/>
<gene>
    <name evidence="8" type="ordered locus">Dacet_0734</name>
</gene>
<dbReference type="InterPro" id="IPR003594">
    <property type="entry name" value="HATPase_dom"/>
</dbReference>
<feature type="transmembrane region" description="Helical" evidence="6">
    <location>
        <begin position="35"/>
        <end position="53"/>
    </location>
</feature>
<sequence>MPALQFPPYALLLLISAVITIGLGIYGLTKAKNKVSLYFGLAFFTAGFWPLMYGIELMIADTDIIRVITTYKVIPIQFFPPFIVAMLYHLLKHKAPPRWMTISLYSFLVIQVTVMLTNNHFFPIWESAEIITTEEGFNLSILVPGIWLKFTTSFYHNAFYIFLSVLTAKAIITHKQPYKNQFVIILTTLIIGSALSTLYTFRIVSFGDYNPIPGTLSIISSLYAYAIFRYNLMDIIPYARESVFDLIDSAVLIVDEQYRLIDFNPSARTLLRFRTDMIGKDILETFKTLNLDWKKLADDDTVTIETRWGTGINHKFSVLKQSIQKDSLRGYIIIFNDITTQVDAIQTTHEREIVTYKENILGDMHDGIGGVVAAAALLAASALEEDDPEQKNIKIKHIAMLLENGSFELRSMLNILDKDNIDWKSLVSDMRNYSTTVLESKSINRKFTVNGLPYRHPIDFNIYLSIFRLFKEIIANIIKHSHAKNVDIELYFNEAEIQIQLKDDGIGIEEKRNAGFGLKNMHKRVESLKGKLEITSQNGTTVNIYIPVHDYYTEEGLTR</sequence>
<dbReference type="GO" id="GO:0000160">
    <property type="term" value="P:phosphorelay signal transduction system"/>
    <property type="evidence" value="ECO:0007669"/>
    <property type="project" value="UniProtKB-KW"/>
</dbReference>
<dbReference type="Pfam" id="PF16927">
    <property type="entry name" value="HisKA_7TM"/>
    <property type="match status" value="1"/>
</dbReference>
<evidence type="ECO:0000313" key="8">
    <source>
        <dbReference type="EMBL" id="ADD67518.1"/>
    </source>
</evidence>
<dbReference type="Pfam" id="PF13188">
    <property type="entry name" value="PAS_8"/>
    <property type="match status" value="1"/>
</dbReference>
<dbReference type="Proteomes" id="UP000002012">
    <property type="component" value="Chromosome"/>
</dbReference>
<name>D4H598_DENA2</name>
<evidence type="ECO:0000313" key="9">
    <source>
        <dbReference type="Proteomes" id="UP000002012"/>
    </source>
</evidence>
<dbReference type="AlphaFoldDB" id="D4H598"/>
<dbReference type="Pfam" id="PF02518">
    <property type="entry name" value="HATPase_c"/>
    <property type="match status" value="1"/>
</dbReference>
<dbReference type="SMART" id="SM00387">
    <property type="entry name" value="HATPase_c"/>
    <property type="match status" value="1"/>
</dbReference>
<proteinExistence type="predicted"/>
<dbReference type="PROSITE" id="PS50109">
    <property type="entry name" value="HIS_KIN"/>
    <property type="match status" value="1"/>
</dbReference>
<keyword evidence="5" id="KW-0902">Two-component regulatory system</keyword>
<evidence type="ECO:0000256" key="6">
    <source>
        <dbReference type="SAM" id="Phobius"/>
    </source>
</evidence>